<protein>
    <submittedName>
        <fullName evidence="3">HD domain-containing protein</fullName>
    </submittedName>
</protein>
<comment type="caution">
    <text evidence="3">The sequence shown here is derived from an EMBL/GenBank/DDBJ whole genome shotgun (WGS) entry which is preliminary data.</text>
</comment>
<dbReference type="AlphaFoldDB" id="A0A7C4RU41"/>
<dbReference type="CDD" id="cd00077">
    <property type="entry name" value="HDc"/>
    <property type="match status" value="1"/>
</dbReference>
<dbReference type="InterPro" id="IPR006674">
    <property type="entry name" value="HD_domain"/>
</dbReference>
<reference evidence="3" key="1">
    <citation type="journal article" date="2020" name="mSystems">
        <title>Genome- and Community-Level Interaction Insights into Carbon Utilization and Element Cycling Functions of Hydrothermarchaeota in Hydrothermal Sediment.</title>
        <authorList>
            <person name="Zhou Z."/>
            <person name="Liu Y."/>
            <person name="Xu W."/>
            <person name="Pan J."/>
            <person name="Luo Z.H."/>
            <person name="Li M."/>
        </authorList>
    </citation>
    <scope>NUCLEOTIDE SEQUENCE [LARGE SCALE GENOMIC DNA]</scope>
    <source>
        <strain evidence="3">SpSt-477</strain>
    </source>
</reference>
<evidence type="ECO:0000256" key="1">
    <source>
        <dbReference type="SAM" id="MobiDB-lite"/>
    </source>
</evidence>
<accession>A0A7C4RU41</accession>
<feature type="compositionally biased region" description="Basic and acidic residues" evidence="1">
    <location>
        <begin position="1"/>
        <end position="14"/>
    </location>
</feature>
<evidence type="ECO:0000259" key="2">
    <source>
        <dbReference type="Pfam" id="PF01966"/>
    </source>
</evidence>
<dbReference type="Pfam" id="PF01966">
    <property type="entry name" value="HD"/>
    <property type="match status" value="1"/>
</dbReference>
<dbReference type="Gene3D" id="1.10.3210.10">
    <property type="entry name" value="Hypothetical protein af1432"/>
    <property type="match status" value="1"/>
</dbReference>
<sequence>MAHEGKEGSTHPRTDGGSTAADGDPGLAETEMMVHDPQTWFETYVGGFYTGIEKDDRNISLKETHTRCVRNNMQRLCASLNLEEEDRSIADLIALFHDIGRFEQYRTYRTFSDRTSVNHALLGVRVLARNRVLAGLSFETRRIVLRAIAFHNAAEIPCTVKGVERLFMQLIRDADKLDIWRVVTDYYHRKDGSPNKTVELDLPNTTQWSSNILNALMNRRFARIADMRTLNDFKLLQIGWVFDLNFAESFRILREQRYIEAIAETLPDHPDIRSAVDTALDFIADPSG</sequence>
<evidence type="ECO:0000313" key="3">
    <source>
        <dbReference type="EMBL" id="HGU34205.1"/>
    </source>
</evidence>
<feature type="region of interest" description="Disordered" evidence="1">
    <location>
        <begin position="1"/>
        <end position="27"/>
    </location>
</feature>
<dbReference type="EMBL" id="DSUH01000354">
    <property type="protein sequence ID" value="HGU34205.1"/>
    <property type="molecule type" value="Genomic_DNA"/>
</dbReference>
<dbReference type="SUPFAM" id="SSF109604">
    <property type="entry name" value="HD-domain/PDEase-like"/>
    <property type="match status" value="1"/>
</dbReference>
<dbReference type="InterPro" id="IPR003607">
    <property type="entry name" value="HD/PDEase_dom"/>
</dbReference>
<feature type="domain" description="HD" evidence="2">
    <location>
        <begin position="64"/>
        <end position="177"/>
    </location>
</feature>
<organism evidence="3">
    <name type="scientific">Desulfatirhabdium butyrativorans</name>
    <dbReference type="NCBI Taxonomy" id="340467"/>
    <lineage>
        <taxon>Bacteria</taxon>
        <taxon>Pseudomonadati</taxon>
        <taxon>Thermodesulfobacteriota</taxon>
        <taxon>Desulfobacteria</taxon>
        <taxon>Desulfobacterales</taxon>
        <taxon>Desulfatirhabdiaceae</taxon>
        <taxon>Desulfatirhabdium</taxon>
    </lineage>
</organism>
<proteinExistence type="predicted"/>
<gene>
    <name evidence="3" type="ORF">ENS29_15375</name>
</gene>
<name>A0A7C4RU41_9BACT</name>